<feature type="domain" description="Dynamin N-terminal" evidence="2">
    <location>
        <begin position="171"/>
        <end position="402"/>
    </location>
</feature>
<proteinExistence type="predicted"/>
<feature type="compositionally biased region" description="Polar residues" evidence="1">
    <location>
        <begin position="81"/>
        <end position="95"/>
    </location>
</feature>
<dbReference type="AlphaFoldDB" id="M3ZQG2"/>
<dbReference type="eggNOG" id="ENOG502QU12">
    <property type="taxonomic scope" value="Eukaryota"/>
</dbReference>
<dbReference type="PANTHER" id="PTHR47308">
    <property type="entry name" value="NUCLEAR GTPASE SLIP-GC"/>
    <property type="match status" value="1"/>
</dbReference>
<dbReference type="SUPFAM" id="SSF47769">
    <property type="entry name" value="SAM/Pointed domain"/>
    <property type="match status" value="1"/>
</dbReference>
<dbReference type="InterPro" id="IPR045063">
    <property type="entry name" value="Dynamin_N"/>
</dbReference>
<evidence type="ECO:0000256" key="1">
    <source>
        <dbReference type="SAM" id="MobiDB-lite"/>
    </source>
</evidence>
<dbReference type="GeneID" id="111611597"/>
<reference evidence="4" key="1">
    <citation type="submission" date="2012-01" db="EMBL/GenBank/DDBJ databases">
        <authorList>
            <person name="Walter R."/>
            <person name="Schartl M."/>
            <person name="Warren W."/>
        </authorList>
    </citation>
    <scope>NUCLEOTIDE SEQUENCE [LARGE SCALE GENOMIC DNA]</scope>
    <source>
        <strain evidence="4">JP 163 A</strain>
    </source>
</reference>
<evidence type="ECO:0000313" key="3">
    <source>
        <dbReference type="Ensembl" id="ENSXMAP00000004455.2"/>
    </source>
</evidence>
<dbReference type="InterPro" id="IPR027417">
    <property type="entry name" value="P-loop_NTPase"/>
</dbReference>
<protein>
    <submittedName>
        <fullName evidence="3">Nuclear GTPase SLIP-GC-like</fullName>
    </submittedName>
</protein>
<reference evidence="3" key="3">
    <citation type="submission" date="2025-08" db="UniProtKB">
        <authorList>
            <consortium name="Ensembl"/>
        </authorList>
    </citation>
    <scope>IDENTIFICATION</scope>
    <source>
        <strain evidence="3">JP 163 A</strain>
    </source>
</reference>
<dbReference type="SUPFAM" id="SSF52540">
    <property type="entry name" value="P-loop containing nucleoside triphosphate hydrolases"/>
    <property type="match status" value="2"/>
</dbReference>
<dbReference type="STRING" id="8083.ENSXMAP00000004455"/>
<dbReference type="FunCoup" id="M3ZQG2">
    <property type="interactions" value="47"/>
</dbReference>
<dbReference type="GO" id="GO:0003924">
    <property type="term" value="F:GTPase activity"/>
    <property type="evidence" value="ECO:0007669"/>
    <property type="project" value="TreeGrafter"/>
</dbReference>
<dbReference type="InParanoid" id="M3ZQG2"/>
<dbReference type="RefSeq" id="XP_023204417.1">
    <property type="nucleotide sequence ID" value="XM_023348649.1"/>
</dbReference>
<evidence type="ECO:0000259" key="2">
    <source>
        <dbReference type="Pfam" id="PF00350"/>
    </source>
</evidence>
<dbReference type="PANTHER" id="PTHR47308:SF1">
    <property type="entry name" value="NUCLEAR GTPASE SLIP-GC"/>
    <property type="match status" value="1"/>
</dbReference>
<feature type="region of interest" description="Disordered" evidence="1">
    <location>
        <begin position="69"/>
        <end position="118"/>
    </location>
</feature>
<keyword evidence="4" id="KW-1185">Reference proteome</keyword>
<dbReference type="OrthoDB" id="3598281at2759"/>
<feature type="compositionally biased region" description="Basic and acidic residues" evidence="1">
    <location>
        <begin position="96"/>
        <end position="113"/>
    </location>
</feature>
<dbReference type="HOGENOM" id="CLU_019456_0_0_1"/>
<name>M3ZQG2_XIPMA</name>
<dbReference type="InterPro" id="IPR053082">
    <property type="entry name" value="Nuclear_GTPase_SLIP-GC"/>
</dbReference>
<organism evidence="3 4">
    <name type="scientific">Xiphophorus maculatus</name>
    <name type="common">Southern platyfish</name>
    <name type="synonym">Platypoecilus maculatus</name>
    <dbReference type="NCBI Taxonomy" id="8083"/>
    <lineage>
        <taxon>Eukaryota</taxon>
        <taxon>Metazoa</taxon>
        <taxon>Chordata</taxon>
        <taxon>Craniata</taxon>
        <taxon>Vertebrata</taxon>
        <taxon>Euteleostomi</taxon>
        <taxon>Actinopterygii</taxon>
        <taxon>Neopterygii</taxon>
        <taxon>Teleostei</taxon>
        <taxon>Neoteleostei</taxon>
        <taxon>Acanthomorphata</taxon>
        <taxon>Ovalentaria</taxon>
        <taxon>Atherinomorphae</taxon>
        <taxon>Cyprinodontiformes</taxon>
        <taxon>Poeciliidae</taxon>
        <taxon>Poeciliinae</taxon>
        <taxon>Xiphophorus</taxon>
    </lineage>
</organism>
<accession>M3ZQG2</accession>
<dbReference type="GeneTree" id="ENSGT00390000007091"/>
<reference evidence="4" key="2">
    <citation type="journal article" date="2013" name="Nat. Genet.">
        <title>The genome of the platyfish, Xiphophorus maculatus, provides insights into evolutionary adaptation and several complex traits.</title>
        <authorList>
            <person name="Schartl M."/>
            <person name="Walter R.B."/>
            <person name="Shen Y."/>
            <person name="Garcia T."/>
            <person name="Catchen J."/>
            <person name="Amores A."/>
            <person name="Braasch I."/>
            <person name="Chalopin D."/>
            <person name="Volff J.N."/>
            <person name="Lesch K.P."/>
            <person name="Bisazza A."/>
            <person name="Minx P."/>
            <person name="Hillier L."/>
            <person name="Wilson R.K."/>
            <person name="Fuerstenberg S."/>
            <person name="Boore J."/>
            <person name="Searle S."/>
            <person name="Postlethwait J.H."/>
            <person name="Warren W.C."/>
        </authorList>
    </citation>
    <scope>NUCLEOTIDE SEQUENCE [LARGE SCALE GENOMIC DNA]</scope>
    <source>
        <strain evidence="4">JP 163 A</strain>
    </source>
</reference>
<dbReference type="Gene3D" id="1.10.150.50">
    <property type="entry name" value="Transcription Factor, Ets-1"/>
    <property type="match status" value="1"/>
</dbReference>
<dbReference type="Pfam" id="PF00350">
    <property type="entry name" value="Dynamin_N"/>
    <property type="match status" value="1"/>
</dbReference>
<dbReference type="OMA" id="ECRDIHF"/>
<dbReference type="KEGG" id="xma:111611597"/>
<dbReference type="InterPro" id="IPR013761">
    <property type="entry name" value="SAM/pointed_sf"/>
</dbReference>
<dbReference type="Ensembl" id="ENSXMAT00000004460.2">
    <property type="protein sequence ID" value="ENSXMAP00000004455.2"/>
    <property type="gene ID" value="ENSXMAG00000004453.2"/>
</dbReference>
<dbReference type="Proteomes" id="UP000002852">
    <property type="component" value="Unassembled WGS sequence"/>
</dbReference>
<evidence type="ECO:0000313" key="4">
    <source>
        <dbReference type="Proteomes" id="UP000002852"/>
    </source>
</evidence>
<reference evidence="3" key="4">
    <citation type="submission" date="2025-09" db="UniProtKB">
        <authorList>
            <consortium name="Ensembl"/>
        </authorList>
    </citation>
    <scope>IDENTIFICATION</scope>
    <source>
        <strain evidence="3">JP 163 A</strain>
    </source>
</reference>
<dbReference type="Gene3D" id="3.40.50.300">
    <property type="entry name" value="P-loop containing nucleotide triphosphate hydrolases"/>
    <property type="match status" value="2"/>
</dbReference>
<sequence length="810" mass="92907">MDDFVCTILNDWGLSEWIETFREQGVDKKYLYCLEDQDVGELISKVGPRAHFRKKLRLLKEEQNRNEDTLPLSLPIEQEQKNTTVQAEVQPSTSDGGKRKLDLEKFNKREPTPKRFRRSMSASLPELRKLSEVKNVMRHVLDKLHCQENTKLNSFLRDKIRDLKTDRRELVGVFGKTGAGKTSLINALIDERNLLPSGDVDACTSVMIKVEANMCNTKYEAHIEFITKEEWKDELWSVSQFQENTADQKKEDEDDDYQDVAEKLSALYGEEWKQKSSEQLMDPKYFREIPEFLQSTGKILSCETANELSAKMIKYTRTESNHGGQKGINRWYWPLVKCVTVKVPHDFPQHITLVDLPGNGDRNKSRDTMWKGIVGNCSTVWIVTEINRAASEKESWEILKSVSSLLGNGGECRDIHFICTKSDVIEDSTDHSADLQAEIIRRNIKVKEAVRKEFNKLHKIKKHFSDDSFKVYTVSSKEFLKPKVLSPENTEIPKLQDVLQNLNDSHSETLNYVSGAHGILSLIHGASLKKQPGIHTEVCEKLEINIAVQLEPVQKAIERACLVFEECLCEGVERSKSSCEEKLNNFLRPRGKSGSGYHRTLKSVFKNGGVHKPKKGKQINLNMKLTSFLTDSIDEEFRKTFPNERKCGPFNGVIDKFSLDTESLKQKYKDVKLQLIFLSTEEEKLKKKLNKMIRDQKKIMYNSLIETIEETMQECYKTAAGYSGPGMLEKMRETVSRHVRESKDTMFAEAKNVMMIHLLSLTVEILTTMNDTLNNSMNLSLRTDSQSIPDVSTELAMVKKIYNKLKNNSN</sequence>